<evidence type="ECO:0000313" key="3">
    <source>
        <dbReference type="Proteomes" id="UP000768163"/>
    </source>
</evidence>
<dbReference type="GO" id="GO:0003887">
    <property type="term" value="F:DNA-directed DNA polymerase activity"/>
    <property type="evidence" value="ECO:0007669"/>
    <property type="project" value="InterPro"/>
</dbReference>
<feature type="non-terminal residue" evidence="2">
    <location>
        <position position="93"/>
    </location>
</feature>
<dbReference type="InterPro" id="IPR016033">
    <property type="entry name" value="PolC_DP2_N"/>
</dbReference>
<dbReference type="GO" id="GO:0003677">
    <property type="term" value="F:DNA binding"/>
    <property type="evidence" value="ECO:0007669"/>
    <property type="project" value="InterPro"/>
</dbReference>
<sequence>MNISDYFKFIAEKVEEEYKISGEAKAKNLDPENFVEAVKSKNLAERVEALVGPKGVASAIQYGKSTREIIDEILEGEYEGKGKSKEQLAEQAI</sequence>
<dbReference type="GO" id="GO:0006260">
    <property type="term" value="P:DNA replication"/>
    <property type="evidence" value="ECO:0007669"/>
    <property type="project" value="InterPro"/>
</dbReference>
<organism evidence="2 3">
    <name type="scientific">Candidatus Altarchaeum hamiconexum</name>
    <dbReference type="NCBI Taxonomy" id="1803513"/>
    <lineage>
        <taxon>Archaea</taxon>
        <taxon>Candidatus Altarchaeota</taxon>
        <taxon>Candidatus Altiarchaeia</taxon>
        <taxon>Candidatus Altarchaeales</taxon>
        <taxon>Candidatus Altarchaeaceae</taxon>
        <taxon>Candidatus Altarchaeum</taxon>
    </lineage>
</organism>
<evidence type="ECO:0000313" key="2">
    <source>
        <dbReference type="EMBL" id="NCN65270.1"/>
    </source>
</evidence>
<dbReference type="Pfam" id="PF03833">
    <property type="entry name" value="PolC_DP2_N"/>
    <property type="match status" value="1"/>
</dbReference>
<reference evidence="2" key="1">
    <citation type="submission" date="2019-11" db="EMBL/GenBank/DDBJ databases">
        <title>Lipid analysis of CO2-rich subsurface aquifers suggests an autotrophy-based deep biosphere with lysolipids enriched in CPR bacteria.</title>
        <authorList>
            <person name="Probst A.J."/>
            <person name="Elling F.J."/>
            <person name="Castelle C.J."/>
            <person name="Zhu Q."/>
            <person name="Elvert M."/>
            <person name="Birarda G."/>
            <person name="Holman H.-Y."/>
            <person name="Lane K.R."/>
            <person name="Ladd B."/>
            <person name="Ryan M.C."/>
            <person name="Woyke T."/>
            <person name="Hinrichs K.-U."/>
            <person name="Banfield J.F."/>
        </authorList>
    </citation>
    <scope>NUCLEOTIDE SEQUENCE</scope>
    <source>
        <strain evidence="2">CG_2015-01_33_1645</strain>
    </source>
</reference>
<proteinExistence type="predicted"/>
<accession>A0A8J7YWI0</accession>
<dbReference type="EMBL" id="JAACVF010000112">
    <property type="protein sequence ID" value="NCN65270.1"/>
    <property type="molecule type" value="Genomic_DNA"/>
</dbReference>
<dbReference type="PANTHER" id="PTHR42210:SF1">
    <property type="entry name" value="DNA POLYMERASE II LARGE SUBUNIT"/>
    <property type="match status" value="1"/>
</dbReference>
<dbReference type="AlphaFoldDB" id="A0A8J7YWI0"/>
<evidence type="ECO:0000259" key="1">
    <source>
        <dbReference type="Pfam" id="PF03833"/>
    </source>
</evidence>
<dbReference type="PANTHER" id="PTHR42210">
    <property type="entry name" value="DNA POLYMERASE II LARGE SUBUNIT"/>
    <property type="match status" value="1"/>
</dbReference>
<protein>
    <recommendedName>
        <fullName evidence="1">DNA polymerase II large subunit DP2 N-terminal domain-containing protein</fullName>
    </recommendedName>
</protein>
<comment type="caution">
    <text evidence="2">The sequence shown here is derived from an EMBL/GenBank/DDBJ whole genome shotgun (WGS) entry which is preliminary data.</text>
</comment>
<feature type="domain" description="DNA polymerase II large subunit DP2 N-terminal" evidence="1">
    <location>
        <begin position="5"/>
        <end position="93"/>
    </location>
</feature>
<gene>
    <name evidence="2" type="ORF">GW910_04305</name>
</gene>
<dbReference type="Proteomes" id="UP000768163">
    <property type="component" value="Unassembled WGS sequence"/>
</dbReference>
<name>A0A8J7YWI0_9ARCH</name>
<dbReference type="InterPro" id="IPR004475">
    <property type="entry name" value="PolC_DP2"/>
</dbReference>